<evidence type="ECO:0000256" key="6">
    <source>
        <dbReference type="ARBA" id="ARBA00022692"/>
    </source>
</evidence>
<feature type="transmembrane region" description="Helical" evidence="9">
    <location>
        <begin position="287"/>
        <end position="309"/>
    </location>
</feature>
<comment type="subcellular location">
    <subcellularLocation>
        <location evidence="2 9">Membrane</location>
        <topology evidence="2 9">Multi-pass membrane protein</topology>
    </subcellularLocation>
</comment>
<feature type="transmembrane region" description="Helical" evidence="9">
    <location>
        <begin position="63"/>
        <end position="80"/>
    </location>
</feature>
<comment type="function">
    <text evidence="1">Potential transporter for phosphate.</text>
</comment>
<feature type="region of interest" description="Disordered" evidence="10">
    <location>
        <begin position="355"/>
        <end position="400"/>
    </location>
</feature>
<proteinExistence type="inferred from homology"/>
<dbReference type="Pfam" id="PF01384">
    <property type="entry name" value="PHO4"/>
    <property type="match status" value="1"/>
</dbReference>
<reference evidence="11" key="1">
    <citation type="journal article" date="2007" name="ISME J.">
        <title>Genomic plasticity in prokaryotes: the case of the square haloarchaeon.</title>
        <authorList>
            <person name="Cuadros-Orellana S."/>
            <person name="Martin-Cuadrado A.B."/>
            <person name="Legault B."/>
            <person name="D'Auria G."/>
            <person name="Zhaxybayeva O."/>
            <person name="Papke R.T."/>
            <person name="Rodriguez-Valera F."/>
        </authorList>
    </citation>
    <scope>NUCLEOTIDE SEQUENCE</scope>
</reference>
<dbReference type="PANTHER" id="PTHR11101:SF80">
    <property type="entry name" value="PHOSPHATE TRANSPORTER"/>
    <property type="match status" value="1"/>
</dbReference>
<feature type="transmembrane region" description="Helical" evidence="9">
    <location>
        <begin position="414"/>
        <end position="435"/>
    </location>
</feature>
<dbReference type="GO" id="GO:0016020">
    <property type="term" value="C:membrane"/>
    <property type="evidence" value="ECO:0007669"/>
    <property type="project" value="UniProtKB-SubCell"/>
</dbReference>
<accession>A5YSU1</accession>
<evidence type="ECO:0000256" key="4">
    <source>
        <dbReference type="ARBA" id="ARBA00022448"/>
    </source>
</evidence>
<feature type="transmembrane region" description="Helical" evidence="9">
    <location>
        <begin position="92"/>
        <end position="116"/>
    </location>
</feature>
<evidence type="ECO:0000313" key="11">
    <source>
        <dbReference type="EMBL" id="ABQ76048.1"/>
    </source>
</evidence>
<feature type="transmembrane region" description="Helical" evidence="9">
    <location>
        <begin position="256"/>
        <end position="275"/>
    </location>
</feature>
<evidence type="ECO:0000256" key="10">
    <source>
        <dbReference type="SAM" id="MobiDB-lite"/>
    </source>
</evidence>
<comment type="similarity">
    <text evidence="3 9">Belongs to the inorganic phosphate transporter (PiT) (TC 2.A.20) family.</text>
</comment>
<dbReference type="PANTHER" id="PTHR11101">
    <property type="entry name" value="PHOSPHATE TRANSPORTER"/>
    <property type="match status" value="1"/>
</dbReference>
<keyword evidence="5 9" id="KW-0592">Phosphate transport</keyword>
<dbReference type="GO" id="GO:0035435">
    <property type="term" value="P:phosphate ion transmembrane transport"/>
    <property type="evidence" value="ECO:0007669"/>
    <property type="project" value="TreeGrafter"/>
</dbReference>
<feature type="transmembrane region" description="Helical" evidence="9">
    <location>
        <begin position="21"/>
        <end position="43"/>
    </location>
</feature>
<keyword evidence="4 9" id="KW-0813">Transport</keyword>
<evidence type="ECO:0000256" key="2">
    <source>
        <dbReference type="ARBA" id="ARBA00004141"/>
    </source>
</evidence>
<feature type="transmembrane region" description="Helical" evidence="9">
    <location>
        <begin position="147"/>
        <end position="171"/>
    </location>
</feature>
<dbReference type="InterPro" id="IPR001204">
    <property type="entry name" value="Phos_transporter"/>
</dbReference>
<evidence type="ECO:0000256" key="5">
    <source>
        <dbReference type="ARBA" id="ARBA00022592"/>
    </source>
</evidence>
<keyword evidence="6 9" id="KW-0812">Transmembrane</keyword>
<evidence type="ECO:0000256" key="1">
    <source>
        <dbReference type="ARBA" id="ARBA00001981"/>
    </source>
</evidence>
<evidence type="ECO:0000256" key="7">
    <source>
        <dbReference type="ARBA" id="ARBA00022989"/>
    </source>
</evidence>
<name>A5YSU1_9EURY</name>
<organism evidence="11">
    <name type="scientific">uncultured haloarchaeon</name>
    <dbReference type="NCBI Taxonomy" id="160804"/>
    <lineage>
        <taxon>Archaea</taxon>
        <taxon>Methanobacteriati</taxon>
        <taxon>Methanobacteriota</taxon>
        <taxon>Stenosarchaea group</taxon>
        <taxon>Halobacteria</taxon>
        <taxon>Halobacteriales</taxon>
        <taxon>Halobacteriaceae</taxon>
        <taxon>environmental samples</taxon>
    </lineage>
</organism>
<dbReference type="AlphaFoldDB" id="A5YSU1"/>
<keyword evidence="8 9" id="KW-0472">Membrane</keyword>
<evidence type="ECO:0000256" key="3">
    <source>
        <dbReference type="ARBA" id="ARBA00009916"/>
    </source>
</evidence>
<keyword evidence="7 9" id="KW-1133">Transmembrane helix</keyword>
<evidence type="ECO:0000256" key="9">
    <source>
        <dbReference type="RuleBase" id="RU363058"/>
    </source>
</evidence>
<dbReference type="GO" id="GO:0005315">
    <property type="term" value="F:phosphate transmembrane transporter activity"/>
    <property type="evidence" value="ECO:0007669"/>
    <property type="project" value="InterPro"/>
</dbReference>
<evidence type="ECO:0000256" key="8">
    <source>
        <dbReference type="ARBA" id="ARBA00023136"/>
    </source>
</evidence>
<feature type="transmembrane region" description="Helical" evidence="9">
    <location>
        <begin position="122"/>
        <end position="140"/>
    </location>
</feature>
<dbReference type="EMBL" id="EF583997">
    <property type="protein sequence ID" value="ABQ76048.1"/>
    <property type="molecule type" value="Genomic_DNA"/>
</dbReference>
<feature type="transmembrane region" description="Helical" evidence="9">
    <location>
        <begin position="214"/>
        <end position="236"/>
    </location>
</feature>
<protein>
    <recommendedName>
        <fullName evidence="9">Phosphate transporter</fullName>
    </recommendedName>
</protein>
<sequence length="436" mass="45052">MFEGRGGVRSYTLESHSIYSTTMVILLAVVGIIVAIFVGFNIGGSSTGVAFGPAVGSRLVRKTTAGALFVGFAFFGAWTVGRNVIATMSSSIVPAIQFTPIASVIVLFFTGISLLISNLYGVPASTSMTAVGAIIGLGLATSTLNQALMFVILSAWIVSPLVCLTIGVIIGRYMYPYVDRYVAFTTFDLHFIQLNRSNTIPRLIINPNASLQDIIGSFLVVIIGCYMAFSAGASNAANAVAPLVGSSGSLTVNQGVILAVGAFGVGGLTIARRTLEMVGDDITELPILASLIVSVIGGTVITILSSFGIPASLAVSTTSTIIGLGWGRASRVATLAELVTPSPDRPDVAVSTGALATSRAEDTPSGPTIGDVASGEESTEKLDEVPGVPDIGSEGPADIDEDSLFNPAAAKRIVTMWLLTPSLAIIGSYPVFMFLL</sequence>